<evidence type="ECO:0000313" key="2">
    <source>
        <dbReference type="Proteomes" id="UP001147747"/>
    </source>
</evidence>
<dbReference type="GeneID" id="81373201"/>
<reference evidence="1" key="2">
    <citation type="journal article" date="2023" name="IMA Fungus">
        <title>Comparative genomic study of the Penicillium genus elucidates a diverse pangenome and 15 lateral gene transfer events.</title>
        <authorList>
            <person name="Petersen C."/>
            <person name="Sorensen T."/>
            <person name="Nielsen M.R."/>
            <person name="Sondergaard T.E."/>
            <person name="Sorensen J.L."/>
            <person name="Fitzpatrick D.A."/>
            <person name="Frisvad J.C."/>
            <person name="Nielsen K.L."/>
        </authorList>
    </citation>
    <scope>NUCLEOTIDE SEQUENCE</scope>
    <source>
        <strain evidence="1">IBT 29677</strain>
    </source>
</reference>
<dbReference type="AlphaFoldDB" id="A0A9W9VPR1"/>
<dbReference type="Gene3D" id="3.80.10.10">
    <property type="entry name" value="Ribonuclease Inhibitor"/>
    <property type="match status" value="1"/>
</dbReference>
<dbReference type="SUPFAM" id="SSF52047">
    <property type="entry name" value="RNI-like"/>
    <property type="match status" value="1"/>
</dbReference>
<proteinExistence type="predicted"/>
<dbReference type="OrthoDB" id="3945550at2759"/>
<dbReference type="EMBL" id="JAPZBU010000009">
    <property type="protein sequence ID" value="KAJ5387043.1"/>
    <property type="molecule type" value="Genomic_DNA"/>
</dbReference>
<protein>
    <submittedName>
        <fullName evidence="1">Uncharacterized protein</fullName>
    </submittedName>
</protein>
<organism evidence="1 2">
    <name type="scientific">Penicillium cosmopolitanum</name>
    <dbReference type="NCBI Taxonomy" id="1131564"/>
    <lineage>
        <taxon>Eukaryota</taxon>
        <taxon>Fungi</taxon>
        <taxon>Dikarya</taxon>
        <taxon>Ascomycota</taxon>
        <taxon>Pezizomycotina</taxon>
        <taxon>Eurotiomycetes</taxon>
        <taxon>Eurotiomycetidae</taxon>
        <taxon>Eurotiales</taxon>
        <taxon>Aspergillaceae</taxon>
        <taxon>Penicillium</taxon>
    </lineage>
</organism>
<keyword evidence="2" id="KW-1185">Reference proteome</keyword>
<gene>
    <name evidence="1" type="ORF">N7509_009584</name>
</gene>
<dbReference type="Proteomes" id="UP001147747">
    <property type="component" value="Unassembled WGS sequence"/>
</dbReference>
<dbReference type="InterPro" id="IPR032675">
    <property type="entry name" value="LRR_dom_sf"/>
</dbReference>
<comment type="caution">
    <text evidence="1">The sequence shown here is derived from an EMBL/GenBank/DDBJ whole genome shotgun (WGS) entry which is preliminary data.</text>
</comment>
<accession>A0A9W9VPR1</accession>
<reference evidence="1" key="1">
    <citation type="submission" date="2022-12" db="EMBL/GenBank/DDBJ databases">
        <authorList>
            <person name="Petersen C."/>
        </authorList>
    </citation>
    <scope>NUCLEOTIDE SEQUENCE</scope>
    <source>
        <strain evidence="1">IBT 29677</strain>
    </source>
</reference>
<name>A0A9W9VPR1_9EURO</name>
<evidence type="ECO:0000313" key="1">
    <source>
        <dbReference type="EMBL" id="KAJ5387043.1"/>
    </source>
</evidence>
<dbReference type="RefSeq" id="XP_056484841.1">
    <property type="nucleotide sequence ID" value="XM_056634221.1"/>
</dbReference>
<sequence length="468" mass="54092">MQLRAHVQELTVPQTAASYSLGQRDDFEDRDYVAQLVEHLPNLRRVRVMHPLPLTDRYIDSFEGHPNKPELHILAFQGWEKTPSRSLDFVSTIKASLLRERQRVQTDDDNLPSMMLNFQKLFFSCPNLKSCSLTMFGPFENPDALATFEMTGEEIFPRLESLSLNGYFIRPNEWPHWRDRFSWSSLSSLEVGPQPELTDRLLQKLKGHTTSLKKFKITVWTGEDEAAAQEHLEGFLYAFDSLETLEITNFVCPVETMANHRNLVRLAVHLGEEWDSEEVIPSWNASDIDYLDDNCPNLEVLEIDFERQSGAWDDELLISVAKGFDCLRELCLHVRVGSVRGEDPPLTPVLNYQSAREIGSTFFKARKHSFDYYHSRMPNQKPDQLERLSLKTGVDWHLYNRFDGDQTVEELNKNTFELRKPTFNTGKLTLVHTERDKIEAQNRQGYPGEIGALHENYLGSINIPTRTE</sequence>